<feature type="compositionally biased region" description="Gly residues" evidence="5">
    <location>
        <begin position="74"/>
        <end position="91"/>
    </location>
</feature>
<feature type="region of interest" description="Disordered" evidence="5">
    <location>
        <begin position="243"/>
        <end position="266"/>
    </location>
</feature>
<dbReference type="GO" id="GO:0006511">
    <property type="term" value="P:ubiquitin-dependent protein catabolic process"/>
    <property type="evidence" value="ECO:0007669"/>
    <property type="project" value="TreeGrafter"/>
</dbReference>
<evidence type="ECO:0000256" key="1">
    <source>
        <dbReference type="ARBA" id="ARBA00022723"/>
    </source>
</evidence>
<accession>G4U2N7</accession>
<protein>
    <recommendedName>
        <fullName evidence="6">RING-type domain-containing protein</fullName>
    </recommendedName>
</protein>
<evidence type="ECO:0000256" key="2">
    <source>
        <dbReference type="ARBA" id="ARBA00022771"/>
    </source>
</evidence>
<organism evidence="7 8">
    <name type="scientific">Serendipita indica (strain DSM 11827)</name>
    <name type="common">Root endophyte fungus</name>
    <name type="synonym">Piriformospora indica</name>
    <dbReference type="NCBI Taxonomy" id="1109443"/>
    <lineage>
        <taxon>Eukaryota</taxon>
        <taxon>Fungi</taxon>
        <taxon>Dikarya</taxon>
        <taxon>Basidiomycota</taxon>
        <taxon>Agaricomycotina</taxon>
        <taxon>Agaricomycetes</taxon>
        <taxon>Sebacinales</taxon>
        <taxon>Serendipitaceae</taxon>
        <taxon>Serendipita</taxon>
    </lineage>
</organism>
<dbReference type="EMBL" id="CAFZ01001876">
    <property type="protein sequence ID" value="CCA77859.1"/>
    <property type="molecule type" value="Genomic_DNA"/>
</dbReference>
<keyword evidence="1" id="KW-0479">Metal-binding</keyword>
<dbReference type="Pfam" id="PF13639">
    <property type="entry name" value="zf-RING_2"/>
    <property type="match status" value="1"/>
</dbReference>
<dbReference type="AlphaFoldDB" id="G4U2N7"/>
<gene>
    <name evidence="7" type="ORF">PIIN_00506</name>
</gene>
<keyword evidence="2 4" id="KW-0863">Zinc-finger</keyword>
<name>G4U2N7_SERID</name>
<dbReference type="STRING" id="1109443.G4U2N7"/>
<dbReference type="GO" id="GO:0008270">
    <property type="term" value="F:zinc ion binding"/>
    <property type="evidence" value="ECO:0007669"/>
    <property type="project" value="UniProtKB-KW"/>
</dbReference>
<feature type="compositionally biased region" description="Basic and acidic residues" evidence="5">
    <location>
        <begin position="438"/>
        <end position="449"/>
    </location>
</feature>
<dbReference type="CDD" id="cd16454">
    <property type="entry name" value="RING-H2_PA-TM-RING"/>
    <property type="match status" value="1"/>
</dbReference>
<dbReference type="InterPro" id="IPR013083">
    <property type="entry name" value="Znf_RING/FYVE/PHD"/>
</dbReference>
<feature type="compositionally biased region" description="Low complexity" evidence="5">
    <location>
        <begin position="388"/>
        <end position="401"/>
    </location>
</feature>
<dbReference type="GO" id="GO:0061630">
    <property type="term" value="F:ubiquitin protein ligase activity"/>
    <property type="evidence" value="ECO:0007669"/>
    <property type="project" value="TreeGrafter"/>
</dbReference>
<comment type="caution">
    <text evidence="7">The sequence shown here is derived from an EMBL/GenBank/DDBJ whole genome shotgun (WGS) entry which is preliminary data.</text>
</comment>
<keyword evidence="8" id="KW-1185">Reference proteome</keyword>
<feature type="compositionally biased region" description="Low complexity" evidence="5">
    <location>
        <begin position="245"/>
        <end position="256"/>
    </location>
</feature>
<dbReference type="HOGENOM" id="CLU_580200_0_0_1"/>
<dbReference type="PANTHER" id="PTHR45931">
    <property type="entry name" value="SI:CH211-59O9.10"/>
    <property type="match status" value="1"/>
</dbReference>
<feature type="compositionally biased region" description="Low complexity" evidence="5">
    <location>
        <begin position="343"/>
        <end position="353"/>
    </location>
</feature>
<dbReference type="InParanoid" id="G4U2N7"/>
<dbReference type="SUPFAM" id="SSF57850">
    <property type="entry name" value="RING/U-box"/>
    <property type="match status" value="1"/>
</dbReference>
<dbReference type="GO" id="GO:0016567">
    <property type="term" value="P:protein ubiquitination"/>
    <property type="evidence" value="ECO:0007669"/>
    <property type="project" value="UniProtKB-UniPathway"/>
</dbReference>
<feature type="region of interest" description="Disordered" evidence="5">
    <location>
        <begin position="25"/>
        <end position="98"/>
    </location>
</feature>
<proteinExistence type="predicted"/>
<feature type="region of interest" description="Disordered" evidence="5">
    <location>
        <begin position="305"/>
        <end position="355"/>
    </location>
</feature>
<dbReference type="InterPro" id="IPR051834">
    <property type="entry name" value="RING_finger_E3_ligase"/>
</dbReference>
<dbReference type="eggNOG" id="KOG0800">
    <property type="taxonomic scope" value="Eukaryota"/>
</dbReference>
<dbReference type="OMA" id="CNGQFVE"/>
<evidence type="ECO:0000256" key="5">
    <source>
        <dbReference type="SAM" id="MobiDB-lite"/>
    </source>
</evidence>
<sequence length="471" mass="49728">MSNTGEDDYRQIAAENEQSEALMSILSGFRLGSQRDPFNLPQNRSPSPRGSAFPSPNASNGMRSGSPRRQGFRHVGGNGSFEVWIGGGGSPSGADPLPPMLPPFPGFLNMQPPRPHRAMEDEIETPLGPEIRRRPPPPEIDDPRTFLMHYLMGLLSGDPMMMFHGQDGHFQGTGAFGDYVFSQEGLDRIVSQLMETASQNKPNPATEEVINSLKKTVLTYDCELVKSGQSCAICTEYFAPPDVDASSGPPKSAPSPDENSGPSSGVALTLPCGHPFHDDCITTWLKTNGTCPVCRYALVEQPNSAAAGTQNQVPGAASTSSNPPAPTTPPFNAPRPRPERTSTARSDTSTASSPQAQADAVFNATGGPHGLLESLLGAFGRGRTRNTGGSQSPNQSGSGNPTPSGSAAGQATGDRSRNNDVPPIFFRDRLNGSNSVGDNRRQSNNDHRNGSGTQSPGGRGGVHPGGWDDVD</sequence>
<dbReference type="Gene3D" id="3.30.40.10">
    <property type="entry name" value="Zinc/RING finger domain, C3HC4 (zinc finger)"/>
    <property type="match status" value="1"/>
</dbReference>
<feature type="domain" description="RING-type" evidence="6">
    <location>
        <begin position="231"/>
        <end position="295"/>
    </location>
</feature>
<evidence type="ECO:0000256" key="4">
    <source>
        <dbReference type="PROSITE-ProRule" id="PRU00175"/>
    </source>
</evidence>
<dbReference type="PANTHER" id="PTHR45931:SF3">
    <property type="entry name" value="RING ZINC FINGER-CONTAINING PROTEIN"/>
    <property type="match status" value="1"/>
</dbReference>
<evidence type="ECO:0000256" key="3">
    <source>
        <dbReference type="ARBA" id="ARBA00022833"/>
    </source>
</evidence>
<dbReference type="InterPro" id="IPR001841">
    <property type="entry name" value="Znf_RING"/>
</dbReference>
<feature type="compositionally biased region" description="Pro residues" evidence="5">
    <location>
        <begin position="323"/>
        <end position="335"/>
    </location>
</feature>
<evidence type="ECO:0000313" key="7">
    <source>
        <dbReference type="EMBL" id="CCA77859.1"/>
    </source>
</evidence>
<dbReference type="UniPathway" id="UPA00143"/>
<evidence type="ECO:0000259" key="6">
    <source>
        <dbReference type="PROSITE" id="PS50089"/>
    </source>
</evidence>
<evidence type="ECO:0000313" key="8">
    <source>
        <dbReference type="Proteomes" id="UP000007148"/>
    </source>
</evidence>
<reference evidence="7 8" key="1">
    <citation type="journal article" date="2011" name="PLoS Pathog.">
        <title>Endophytic Life Strategies Decoded by Genome and Transcriptome Analyses of the Mutualistic Root Symbiont Piriformospora indica.</title>
        <authorList>
            <person name="Zuccaro A."/>
            <person name="Lahrmann U."/>
            <person name="Guldener U."/>
            <person name="Langen G."/>
            <person name="Pfiffi S."/>
            <person name="Biedenkopf D."/>
            <person name="Wong P."/>
            <person name="Samans B."/>
            <person name="Grimm C."/>
            <person name="Basiewicz M."/>
            <person name="Murat C."/>
            <person name="Martin F."/>
            <person name="Kogel K.H."/>
        </authorList>
    </citation>
    <scope>NUCLEOTIDE SEQUENCE [LARGE SCALE GENOMIC DNA]</scope>
    <source>
        <strain evidence="7 8">DSM 11827</strain>
    </source>
</reference>
<feature type="region of interest" description="Disordered" evidence="5">
    <location>
        <begin position="380"/>
        <end position="471"/>
    </location>
</feature>
<dbReference type="Proteomes" id="UP000007148">
    <property type="component" value="Unassembled WGS sequence"/>
</dbReference>
<dbReference type="PROSITE" id="PS50089">
    <property type="entry name" value="ZF_RING_2"/>
    <property type="match status" value="1"/>
</dbReference>
<dbReference type="OrthoDB" id="8062037at2759"/>
<dbReference type="GO" id="GO:0005634">
    <property type="term" value="C:nucleus"/>
    <property type="evidence" value="ECO:0007669"/>
    <property type="project" value="TreeGrafter"/>
</dbReference>
<keyword evidence="3" id="KW-0862">Zinc</keyword>
<feature type="compositionally biased region" description="Polar residues" evidence="5">
    <location>
        <begin position="40"/>
        <end position="63"/>
    </location>
</feature>
<feature type="compositionally biased region" description="Gly residues" evidence="5">
    <location>
        <begin position="455"/>
        <end position="464"/>
    </location>
</feature>
<dbReference type="SMART" id="SM00184">
    <property type="entry name" value="RING"/>
    <property type="match status" value="1"/>
</dbReference>